<protein>
    <recommendedName>
        <fullName evidence="1">RNase H type-1 domain-containing protein</fullName>
    </recommendedName>
</protein>
<dbReference type="GO" id="GO:0003676">
    <property type="term" value="F:nucleic acid binding"/>
    <property type="evidence" value="ECO:0007669"/>
    <property type="project" value="InterPro"/>
</dbReference>
<proteinExistence type="predicted"/>
<dbReference type="InterPro" id="IPR012337">
    <property type="entry name" value="RNaseH-like_sf"/>
</dbReference>
<dbReference type="PANTHER" id="PTHR47074:SF11">
    <property type="entry name" value="REVERSE TRANSCRIPTASE-LIKE PROTEIN"/>
    <property type="match status" value="1"/>
</dbReference>
<sequence>MTKTALEGAAKPDSASSTSGEWAFVGVIRDSEGVVVVAFAKCVAGYSDSTTDECAAIREGLIFALESGFRNVEVESDSLMAVKHIKNVDSMAAMGSVIDDIVLLLNSVGSGSCCYIPRAVNMAAHTLARRAFAFSVDRFWLEETPDCILDVIANDLSAAFE</sequence>
<dbReference type="Gene3D" id="3.30.420.10">
    <property type="entry name" value="Ribonuclease H-like superfamily/Ribonuclease H"/>
    <property type="match status" value="1"/>
</dbReference>
<comment type="caution">
    <text evidence="2">The sequence shown here is derived from an EMBL/GenBank/DDBJ whole genome shotgun (WGS) entry which is preliminary data.</text>
</comment>
<evidence type="ECO:0000313" key="2">
    <source>
        <dbReference type="EMBL" id="GMN49419.1"/>
    </source>
</evidence>
<dbReference type="GO" id="GO:0004523">
    <property type="term" value="F:RNA-DNA hybrid ribonuclease activity"/>
    <property type="evidence" value="ECO:0007669"/>
    <property type="project" value="InterPro"/>
</dbReference>
<dbReference type="InterPro" id="IPR044730">
    <property type="entry name" value="RNase_H-like_dom_plant"/>
</dbReference>
<evidence type="ECO:0000259" key="1">
    <source>
        <dbReference type="Pfam" id="PF13456"/>
    </source>
</evidence>
<gene>
    <name evidence="2" type="ORF">TIFTF001_018583</name>
</gene>
<dbReference type="PANTHER" id="PTHR47074">
    <property type="entry name" value="BNAC02G40300D PROTEIN"/>
    <property type="match status" value="1"/>
</dbReference>
<name>A0AA88DJ90_FICCA</name>
<accession>A0AA88DJ90</accession>
<dbReference type="CDD" id="cd06222">
    <property type="entry name" value="RNase_H_like"/>
    <property type="match status" value="1"/>
</dbReference>
<dbReference type="InterPro" id="IPR036397">
    <property type="entry name" value="RNaseH_sf"/>
</dbReference>
<organism evidence="2 3">
    <name type="scientific">Ficus carica</name>
    <name type="common">Common fig</name>
    <dbReference type="NCBI Taxonomy" id="3494"/>
    <lineage>
        <taxon>Eukaryota</taxon>
        <taxon>Viridiplantae</taxon>
        <taxon>Streptophyta</taxon>
        <taxon>Embryophyta</taxon>
        <taxon>Tracheophyta</taxon>
        <taxon>Spermatophyta</taxon>
        <taxon>Magnoliopsida</taxon>
        <taxon>eudicotyledons</taxon>
        <taxon>Gunneridae</taxon>
        <taxon>Pentapetalae</taxon>
        <taxon>rosids</taxon>
        <taxon>fabids</taxon>
        <taxon>Rosales</taxon>
        <taxon>Moraceae</taxon>
        <taxon>Ficeae</taxon>
        <taxon>Ficus</taxon>
    </lineage>
</organism>
<dbReference type="InterPro" id="IPR002156">
    <property type="entry name" value="RNaseH_domain"/>
</dbReference>
<reference evidence="2" key="1">
    <citation type="submission" date="2023-07" db="EMBL/GenBank/DDBJ databases">
        <title>draft genome sequence of fig (Ficus carica).</title>
        <authorList>
            <person name="Takahashi T."/>
            <person name="Nishimura K."/>
        </authorList>
    </citation>
    <scope>NUCLEOTIDE SEQUENCE</scope>
</reference>
<keyword evidence="3" id="KW-1185">Reference proteome</keyword>
<dbReference type="InterPro" id="IPR052929">
    <property type="entry name" value="RNase_H-like_EbsB-rel"/>
</dbReference>
<dbReference type="AlphaFoldDB" id="A0AA88DJ90"/>
<dbReference type="Proteomes" id="UP001187192">
    <property type="component" value="Unassembled WGS sequence"/>
</dbReference>
<feature type="domain" description="RNase H type-1" evidence="1">
    <location>
        <begin position="18"/>
        <end position="131"/>
    </location>
</feature>
<evidence type="ECO:0000313" key="3">
    <source>
        <dbReference type="Proteomes" id="UP001187192"/>
    </source>
</evidence>
<dbReference type="Pfam" id="PF13456">
    <property type="entry name" value="RVT_3"/>
    <property type="match status" value="1"/>
</dbReference>
<dbReference type="EMBL" id="BTGU01000031">
    <property type="protein sequence ID" value="GMN49419.1"/>
    <property type="molecule type" value="Genomic_DNA"/>
</dbReference>
<dbReference type="SUPFAM" id="SSF53098">
    <property type="entry name" value="Ribonuclease H-like"/>
    <property type="match status" value="1"/>
</dbReference>